<dbReference type="SMART" id="SM00311">
    <property type="entry name" value="PWI"/>
    <property type="match status" value="1"/>
</dbReference>
<gene>
    <name evidence="4" type="ORF">THRCLA_00303</name>
</gene>
<dbReference type="Proteomes" id="UP000243217">
    <property type="component" value="Unassembled WGS sequence"/>
</dbReference>
<evidence type="ECO:0000256" key="1">
    <source>
        <dbReference type="ARBA" id="ARBA00022664"/>
    </source>
</evidence>
<dbReference type="GO" id="GO:0006397">
    <property type="term" value="P:mRNA processing"/>
    <property type="evidence" value="ECO:0007669"/>
    <property type="project" value="UniProtKB-KW"/>
</dbReference>
<protein>
    <recommendedName>
        <fullName evidence="3">PWI domain-containing protein</fullName>
    </recommendedName>
</protein>
<dbReference type="EMBL" id="JNBS01000157">
    <property type="protein sequence ID" value="OQS07703.1"/>
    <property type="molecule type" value="Genomic_DNA"/>
</dbReference>
<evidence type="ECO:0000259" key="3">
    <source>
        <dbReference type="PROSITE" id="PS51025"/>
    </source>
</evidence>
<organism evidence="4 5">
    <name type="scientific">Thraustotheca clavata</name>
    <dbReference type="NCBI Taxonomy" id="74557"/>
    <lineage>
        <taxon>Eukaryota</taxon>
        <taxon>Sar</taxon>
        <taxon>Stramenopiles</taxon>
        <taxon>Oomycota</taxon>
        <taxon>Saprolegniomycetes</taxon>
        <taxon>Saprolegniales</taxon>
        <taxon>Achlyaceae</taxon>
        <taxon>Thraustotheca</taxon>
    </lineage>
</organism>
<dbReference type="InterPro" id="IPR052768">
    <property type="entry name" value="RBM25"/>
</dbReference>
<dbReference type="InterPro" id="IPR036483">
    <property type="entry name" value="PWI_dom_sf"/>
</dbReference>
<dbReference type="GO" id="GO:0005681">
    <property type="term" value="C:spliceosomal complex"/>
    <property type="evidence" value="ECO:0007669"/>
    <property type="project" value="TreeGrafter"/>
</dbReference>
<dbReference type="STRING" id="74557.A0A1W0ABM7"/>
<evidence type="ECO:0000256" key="2">
    <source>
        <dbReference type="SAM" id="MobiDB-lite"/>
    </source>
</evidence>
<sequence length="187" mass="21149">PPVKAFAPIKKIELKLGGKKETKSEVKGGPSDPVFALEEDDDDKPQRSIELLDYTEEELRAAQIDAQVARSVARINSRTGDTRSIIDTLPKEPKRLFLFPIDWKAVDNGKVVIEKMSPWIKKKIVEYLGEEEDSLLEFLLKQLKAHSPAPAIVKDLVPVLEEDAEKFVVAMWRKLLYESLLAEVRGK</sequence>
<keyword evidence="1" id="KW-0507">mRNA processing</keyword>
<dbReference type="GO" id="GO:0003729">
    <property type="term" value="F:mRNA binding"/>
    <property type="evidence" value="ECO:0007669"/>
    <property type="project" value="TreeGrafter"/>
</dbReference>
<feature type="domain" description="PWI" evidence="3">
    <location>
        <begin position="94"/>
        <end position="187"/>
    </location>
</feature>
<dbReference type="PANTHER" id="PTHR18806:SF4">
    <property type="entry name" value="RNA-BINDING PROTEIN 25"/>
    <property type="match status" value="1"/>
</dbReference>
<dbReference type="OrthoDB" id="6275295at2759"/>
<dbReference type="Pfam" id="PF01480">
    <property type="entry name" value="PWI"/>
    <property type="match status" value="1"/>
</dbReference>
<accession>A0A1W0ABM7</accession>
<dbReference type="PROSITE" id="PS51025">
    <property type="entry name" value="PWI"/>
    <property type="match status" value="1"/>
</dbReference>
<name>A0A1W0ABM7_9STRA</name>
<feature type="region of interest" description="Disordered" evidence="2">
    <location>
        <begin position="19"/>
        <end position="44"/>
    </location>
</feature>
<evidence type="ECO:0000313" key="5">
    <source>
        <dbReference type="Proteomes" id="UP000243217"/>
    </source>
</evidence>
<dbReference type="AlphaFoldDB" id="A0A1W0ABM7"/>
<keyword evidence="5" id="KW-1185">Reference proteome</keyword>
<evidence type="ECO:0000313" key="4">
    <source>
        <dbReference type="EMBL" id="OQS07703.1"/>
    </source>
</evidence>
<proteinExistence type="predicted"/>
<dbReference type="SUPFAM" id="SSF101233">
    <property type="entry name" value="PWI domain"/>
    <property type="match status" value="1"/>
</dbReference>
<comment type="caution">
    <text evidence="4">The sequence shown here is derived from an EMBL/GenBank/DDBJ whole genome shotgun (WGS) entry which is preliminary data.</text>
</comment>
<dbReference type="PANTHER" id="PTHR18806">
    <property type="entry name" value="RBM25 PROTEIN"/>
    <property type="match status" value="1"/>
</dbReference>
<dbReference type="InterPro" id="IPR002483">
    <property type="entry name" value="PWI_dom"/>
</dbReference>
<feature type="non-terminal residue" evidence="4">
    <location>
        <position position="1"/>
    </location>
</feature>
<dbReference type="Gene3D" id="1.20.1390.10">
    <property type="entry name" value="PWI domain"/>
    <property type="match status" value="1"/>
</dbReference>
<reference evidence="4 5" key="1">
    <citation type="journal article" date="2014" name="Genome Biol. Evol.">
        <title>The secreted proteins of Achlya hypogyna and Thraustotheca clavata identify the ancestral oomycete secretome and reveal gene acquisitions by horizontal gene transfer.</title>
        <authorList>
            <person name="Misner I."/>
            <person name="Blouin N."/>
            <person name="Leonard G."/>
            <person name="Richards T.A."/>
            <person name="Lane C.E."/>
        </authorList>
    </citation>
    <scope>NUCLEOTIDE SEQUENCE [LARGE SCALE GENOMIC DNA]</scope>
    <source>
        <strain evidence="4 5">ATCC 34112</strain>
    </source>
</reference>